<dbReference type="EMBL" id="JAGTUF010000002">
    <property type="protein sequence ID" value="MBR9970904.1"/>
    <property type="molecule type" value="Genomic_DNA"/>
</dbReference>
<gene>
    <name evidence="2" type="ORF">KEC16_04170</name>
</gene>
<dbReference type="Gene3D" id="3.40.50.1110">
    <property type="entry name" value="SGNH hydrolase"/>
    <property type="match status" value="1"/>
</dbReference>
<dbReference type="InterPro" id="IPR036514">
    <property type="entry name" value="SGNH_hydro_sf"/>
</dbReference>
<dbReference type="SUPFAM" id="SSF52266">
    <property type="entry name" value="SGNH hydrolase"/>
    <property type="match status" value="1"/>
</dbReference>
<dbReference type="RefSeq" id="WP_211546417.1">
    <property type="nucleotide sequence ID" value="NZ_JAGTUF010000002.1"/>
</dbReference>
<protein>
    <recommendedName>
        <fullName evidence="1">SGNH hydrolase-type esterase domain-containing protein</fullName>
    </recommendedName>
</protein>
<name>A0ABS5I8Y7_9PROT</name>
<evidence type="ECO:0000259" key="1">
    <source>
        <dbReference type="Pfam" id="PF13472"/>
    </source>
</evidence>
<organism evidence="2 3">
    <name type="scientific">Magnetospirillum sulfuroxidans</name>
    <dbReference type="NCBI Taxonomy" id="611300"/>
    <lineage>
        <taxon>Bacteria</taxon>
        <taxon>Pseudomonadati</taxon>
        <taxon>Pseudomonadota</taxon>
        <taxon>Alphaproteobacteria</taxon>
        <taxon>Rhodospirillales</taxon>
        <taxon>Rhodospirillaceae</taxon>
        <taxon>Magnetospirillum</taxon>
    </lineage>
</organism>
<keyword evidence="3" id="KW-1185">Reference proteome</keyword>
<comment type="caution">
    <text evidence="2">The sequence shown here is derived from an EMBL/GenBank/DDBJ whole genome shotgun (WGS) entry which is preliminary data.</text>
</comment>
<dbReference type="Proteomes" id="UP000680714">
    <property type="component" value="Unassembled WGS sequence"/>
</dbReference>
<dbReference type="Pfam" id="PF13472">
    <property type="entry name" value="Lipase_GDSL_2"/>
    <property type="match status" value="1"/>
</dbReference>
<dbReference type="InterPro" id="IPR013830">
    <property type="entry name" value="SGNH_hydro"/>
</dbReference>
<accession>A0ABS5I8Y7</accession>
<feature type="domain" description="SGNH hydrolase-type esterase" evidence="1">
    <location>
        <begin position="81"/>
        <end position="326"/>
    </location>
</feature>
<evidence type="ECO:0000313" key="2">
    <source>
        <dbReference type="EMBL" id="MBR9970904.1"/>
    </source>
</evidence>
<sequence length="340" mass="37616">MLKIVSINFGLLLVFLAAAEFLFGTWFSTDPLDQLGLPRGTSTIVSAKPLYPGGDEFVYRRDHWGFRGDHGDPSRITILTVGGSTTNQLYLPEEQTWQQVLERQFHDNGRADVVVANAGVDGQSTVGHLQSLRDWFPHVPGLKPRFVLAYVGINDTQVSGTWVDTLRHYSLNRIVKQKSAIFRLSRQISGMVVASRARLRHQAVDYAAAKWTETGAQAVPSGDSNVAQYQQRLKLMADEIHAMGAVPVFITQTRGDFKKAGGKIVGMVTEDGPNGIDQYQALMPYNAATRDVCRENGLLCLDLARDLAFEDGDFYDYLHNSPAGAEKIGRWLYAKLAGLV</sequence>
<reference evidence="2 3" key="1">
    <citation type="submission" date="2021-04" db="EMBL/GenBank/DDBJ databases">
        <title>Magnetospirillum sulfuroxidans sp. nov., a facultative chemolithoautotrophic sulfur-oxidizing alphaproteobacterium isolated from freshwater sediment and proposals for Paramagetospirillum gen. nov., and Magnetospirillaceae fam. nov.</title>
        <authorList>
            <person name="Koziaeva V."/>
            <person name="Geelhoed J.S."/>
            <person name="Sorokin D.Y."/>
            <person name="Grouzdev D.S."/>
        </authorList>
    </citation>
    <scope>NUCLEOTIDE SEQUENCE [LARGE SCALE GENOMIC DNA]</scope>
    <source>
        <strain evidence="2 3">J10</strain>
    </source>
</reference>
<evidence type="ECO:0000313" key="3">
    <source>
        <dbReference type="Proteomes" id="UP000680714"/>
    </source>
</evidence>
<proteinExistence type="predicted"/>